<feature type="region of interest" description="Disordered" evidence="9">
    <location>
        <begin position="143"/>
        <end position="179"/>
    </location>
</feature>
<dbReference type="Pfam" id="PF00249">
    <property type="entry name" value="Myb_DNA-binding"/>
    <property type="match status" value="1"/>
</dbReference>
<dbReference type="InterPro" id="IPR006447">
    <property type="entry name" value="Myb_dom_plants"/>
</dbReference>
<evidence type="ECO:0000256" key="9">
    <source>
        <dbReference type="SAM" id="MobiDB-lite"/>
    </source>
</evidence>
<evidence type="ECO:0000259" key="10">
    <source>
        <dbReference type="PROSITE" id="PS50110"/>
    </source>
</evidence>
<evidence type="ECO:0000256" key="2">
    <source>
        <dbReference type="ARBA" id="ARBA00022553"/>
    </source>
</evidence>
<dbReference type="PANTHER" id="PTHR43874:SF63">
    <property type="entry name" value="RESPONSE REGULATORY DOMAIN-CONTAINING PROTEIN"/>
    <property type="match status" value="1"/>
</dbReference>
<feature type="domain" description="HTH myb-type" evidence="11">
    <location>
        <begin position="184"/>
        <end position="243"/>
    </location>
</feature>
<evidence type="ECO:0000256" key="7">
    <source>
        <dbReference type="ARBA" id="ARBA00023242"/>
    </source>
</evidence>
<dbReference type="InterPro" id="IPR001005">
    <property type="entry name" value="SANT/Myb"/>
</dbReference>
<dbReference type="Pfam" id="PF00072">
    <property type="entry name" value="Response_reg"/>
    <property type="match status" value="1"/>
</dbReference>
<evidence type="ECO:0000256" key="5">
    <source>
        <dbReference type="ARBA" id="ARBA00023159"/>
    </source>
</evidence>
<evidence type="ECO:0000256" key="1">
    <source>
        <dbReference type="ARBA" id="ARBA00004123"/>
    </source>
</evidence>
<keyword evidence="2 8" id="KW-0597">Phosphoprotein</keyword>
<feature type="compositionally biased region" description="Basic and acidic residues" evidence="9">
    <location>
        <begin position="169"/>
        <end position="179"/>
    </location>
</feature>
<dbReference type="AlphaFoldDB" id="A0ABD2ZD49"/>
<sequence length="450" mass="51303">MFGADQGSIKEPFPAGLRVLIVDDDPTSLLILERLLLACHYQGSFDIVMSDLYMPGIDGLQLLEIIRSEMDLPVIMMSIEDRKDIVMKIIIKGACDYLIKPIRMEEIRVIWQHVVRKRRNNISKSYMFSKFLDCVGSDQEDDHHSNFETNIHGDSAFSGNKENNQSSKGKKDEKDDNKDVLVVSKKKPRMIWTTELHDQFVAVVNHMGLKNAVPKKILELMNVPGLTRENVASHLQKYRLHLRMKNENKQMKSRMGVAPMHFQNAVQYPSCLGDTISKQIESQSSVVFSESEAPNLDEQISRYNQRLTSQQIFETGRQQSWYHHGTAEQVMNHLPSTTHAQPVQGMNEDGSVLLLERLLQSSAGIVERSNELAINGMLSPDNYATMRSLVDQHEVEDEIEIEDVQNGSDFDVNGRDFDYAFCSIYDQPMFIVEQHSHEDGLQLLTSSQQS</sequence>
<dbReference type="PANTHER" id="PTHR43874">
    <property type="entry name" value="TWO-COMPONENT RESPONSE REGULATOR"/>
    <property type="match status" value="1"/>
</dbReference>
<dbReference type="Gene3D" id="3.40.50.2300">
    <property type="match status" value="1"/>
</dbReference>
<keyword evidence="4" id="KW-0805">Transcription regulation</keyword>
<evidence type="ECO:0000256" key="4">
    <source>
        <dbReference type="ARBA" id="ARBA00023015"/>
    </source>
</evidence>
<dbReference type="NCBIfam" id="TIGR01557">
    <property type="entry name" value="myb_SHAQKYF"/>
    <property type="match status" value="1"/>
</dbReference>
<dbReference type="GO" id="GO:0005634">
    <property type="term" value="C:nucleus"/>
    <property type="evidence" value="ECO:0007669"/>
    <property type="project" value="UniProtKB-SubCell"/>
</dbReference>
<dbReference type="InterPro" id="IPR009057">
    <property type="entry name" value="Homeodomain-like_sf"/>
</dbReference>
<feature type="domain" description="Response regulatory" evidence="10">
    <location>
        <begin position="1"/>
        <end position="115"/>
    </location>
</feature>
<evidence type="ECO:0000313" key="13">
    <source>
        <dbReference type="Proteomes" id="UP001630127"/>
    </source>
</evidence>
<organism evidence="12 13">
    <name type="scientific">Cinchona calisaya</name>
    <dbReference type="NCBI Taxonomy" id="153742"/>
    <lineage>
        <taxon>Eukaryota</taxon>
        <taxon>Viridiplantae</taxon>
        <taxon>Streptophyta</taxon>
        <taxon>Embryophyta</taxon>
        <taxon>Tracheophyta</taxon>
        <taxon>Spermatophyta</taxon>
        <taxon>Magnoliopsida</taxon>
        <taxon>eudicotyledons</taxon>
        <taxon>Gunneridae</taxon>
        <taxon>Pentapetalae</taxon>
        <taxon>asterids</taxon>
        <taxon>lamiids</taxon>
        <taxon>Gentianales</taxon>
        <taxon>Rubiaceae</taxon>
        <taxon>Cinchonoideae</taxon>
        <taxon>Cinchoneae</taxon>
        <taxon>Cinchona</taxon>
    </lineage>
</organism>
<keyword evidence="13" id="KW-1185">Reference proteome</keyword>
<dbReference type="GO" id="GO:0000160">
    <property type="term" value="P:phosphorelay signal transduction system"/>
    <property type="evidence" value="ECO:0007669"/>
    <property type="project" value="UniProtKB-KW"/>
</dbReference>
<dbReference type="SUPFAM" id="SSF52172">
    <property type="entry name" value="CheY-like"/>
    <property type="match status" value="1"/>
</dbReference>
<reference evidence="12 13" key="1">
    <citation type="submission" date="2024-11" db="EMBL/GenBank/DDBJ databases">
        <title>A near-complete genome assembly of Cinchona calisaya.</title>
        <authorList>
            <person name="Lian D.C."/>
            <person name="Zhao X.W."/>
            <person name="Wei L."/>
        </authorList>
    </citation>
    <scope>NUCLEOTIDE SEQUENCE [LARGE SCALE GENOMIC DNA]</scope>
    <source>
        <tissue evidence="12">Nenye</tissue>
    </source>
</reference>
<evidence type="ECO:0000256" key="3">
    <source>
        <dbReference type="ARBA" id="ARBA00023012"/>
    </source>
</evidence>
<dbReference type="CDD" id="cd17584">
    <property type="entry name" value="REC_typeB_ARR-like"/>
    <property type="match status" value="1"/>
</dbReference>
<evidence type="ECO:0000259" key="11">
    <source>
        <dbReference type="PROSITE" id="PS51294"/>
    </source>
</evidence>
<dbReference type="InterPro" id="IPR017930">
    <property type="entry name" value="Myb_dom"/>
</dbReference>
<dbReference type="InterPro" id="IPR045279">
    <property type="entry name" value="ARR-like"/>
</dbReference>
<comment type="caution">
    <text evidence="12">The sequence shown here is derived from an EMBL/GenBank/DDBJ whole genome shotgun (WGS) entry which is preliminary data.</text>
</comment>
<feature type="modified residue" description="4-aspartylphosphate" evidence="8">
    <location>
        <position position="51"/>
    </location>
</feature>
<dbReference type="SUPFAM" id="SSF46689">
    <property type="entry name" value="Homeodomain-like"/>
    <property type="match status" value="1"/>
</dbReference>
<dbReference type="FunFam" id="1.10.10.60:FF:000007">
    <property type="entry name" value="Two-component response regulator"/>
    <property type="match status" value="1"/>
</dbReference>
<dbReference type="InterPro" id="IPR011006">
    <property type="entry name" value="CheY-like_superfamily"/>
</dbReference>
<dbReference type="PROSITE" id="PS50110">
    <property type="entry name" value="RESPONSE_REGULATORY"/>
    <property type="match status" value="1"/>
</dbReference>
<keyword evidence="3" id="KW-0902">Two-component regulatory system</keyword>
<evidence type="ECO:0000256" key="8">
    <source>
        <dbReference type="PROSITE-ProRule" id="PRU00169"/>
    </source>
</evidence>
<comment type="subcellular location">
    <subcellularLocation>
        <location evidence="1">Nucleus</location>
    </subcellularLocation>
</comment>
<keyword evidence="5" id="KW-0010">Activator</keyword>
<accession>A0ABD2ZD49</accession>
<feature type="compositionally biased region" description="Polar residues" evidence="9">
    <location>
        <begin position="157"/>
        <end position="167"/>
    </location>
</feature>
<evidence type="ECO:0008006" key="14">
    <source>
        <dbReference type="Google" id="ProtNLM"/>
    </source>
</evidence>
<evidence type="ECO:0000313" key="12">
    <source>
        <dbReference type="EMBL" id="KAL3517401.1"/>
    </source>
</evidence>
<name>A0ABD2ZD49_9GENT</name>
<keyword evidence="7" id="KW-0539">Nucleus</keyword>
<dbReference type="InterPro" id="IPR001789">
    <property type="entry name" value="Sig_transdc_resp-reg_receiver"/>
</dbReference>
<keyword evidence="6" id="KW-0804">Transcription</keyword>
<proteinExistence type="predicted"/>
<dbReference type="PROSITE" id="PS51294">
    <property type="entry name" value="HTH_MYB"/>
    <property type="match status" value="1"/>
</dbReference>
<dbReference type="EMBL" id="JBJUIK010000009">
    <property type="protein sequence ID" value="KAL3517401.1"/>
    <property type="molecule type" value="Genomic_DNA"/>
</dbReference>
<dbReference type="Proteomes" id="UP001630127">
    <property type="component" value="Unassembled WGS sequence"/>
</dbReference>
<protein>
    <recommendedName>
        <fullName evidence="14">Two-component response regulator</fullName>
    </recommendedName>
</protein>
<dbReference type="Gene3D" id="1.10.10.60">
    <property type="entry name" value="Homeodomain-like"/>
    <property type="match status" value="1"/>
</dbReference>
<dbReference type="SMART" id="SM00448">
    <property type="entry name" value="REC"/>
    <property type="match status" value="1"/>
</dbReference>
<gene>
    <name evidence="12" type="ORF">ACH5RR_019990</name>
</gene>
<evidence type="ECO:0000256" key="6">
    <source>
        <dbReference type="ARBA" id="ARBA00023163"/>
    </source>
</evidence>